<evidence type="ECO:0000259" key="2">
    <source>
        <dbReference type="PROSITE" id="PS50943"/>
    </source>
</evidence>
<name>A0A512DQ29_9PROT</name>
<proteinExistence type="predicted"/>
<evidence type="ECO:0000313" key="3">
    <source>
        <dbReference type="EMBL" id="GEO38565.1"/>
    </source>
</evidence>
<evidence type="ECO:0000256" key="1">
    <source>
        <dbReference type="ARBA" id="ARBA00023125"/>
    </source>
</evidence>
<dbReference type="SMART" id="SM00530">
    <property type="entry name" value="HTH_XRE"/>
    <property type="match status" value="1"/>
</dbReference>
<protein>
    <submittedName>
        <fullName evidence="3">Transcriptional regulator</fullName>
    </submittedName>
</protein>
<keyword evidence="1" id="KW-0238">DNA-binding</keyword>
<gene>
    <name evidence="3" type="ORF">SAE02_27130</name>
</gene>
<dbReference type="RefSeq" id="WP_084721175.1">
    <property type="nucleotide sequence ID" value="NZ_BJYZ01000011.1"/>
</dbReference>
<dbReference type="Pfam" id="PF01381">
    <property type="entry name" value="HTH_3"/>
    <property type="match status" value="1"/>
</dbReference>
<dbReference type="GO" id="GO:0003677">
    <property type="term" value="F:DNA binding"/>
    <property type="evidence" value="ECO:0007669"/>
    <property type="project" value="UniProtKB-KW"/>
</dbReference>
<dbReference type="EMBL" id="BJYZ01000011">
    <property type="protein sequence ID" value="GEO38565.1"/>
    <property type="molecule type" value="Genomic_DNA"/>
</dbReference>
<accession>A0A512DQ29</accession>
<dbReference type="PANTHER" id="PTHR36924">
    <property type="entry name" value="ANTITOXIN HIGA-1"/>
    <property type="match status" value="1"/>
</dbReference>
<dbReference type="InterPro" id="IPR001387">
    <property type="entry name" value="Cro/C1-type_HTH"/>
</dbReference>
<organism evidence="3 4">
    <name type="scientific">Skermanella aerolata</name>
    <dbReference type="NCBI Taxonomy" id="393310"/>
    <lineage>
        <taxon>Bacteria</taxon>
        <taxon>Pseudomonadati</taxon>
        <taxon>Pseudomonadota</taxon>
        <taxon>Alphaproteobacteria</taxon>
        <taxon>Rhodospirillales</taxon>
        <taxon>Azospirillaceae</taxon>
        <taxon>Skermanella</taxon>
    </lineage>
</organism>
<keyword evidence="4" id="KW-1185">Reference proteome</keyword>
<dbReference type="CDD" id="cd00093">
    <property type="entry name" value="HTH_XRE"/>
    <property type="match status" value="1"/>
</dbReference>
<dbReference type="InterPro" id="IPR013430">
    <property type="entry name" value="Toxin_antidote_HigA"/>
</dbReference>
<feature type="domain" description="HTH cro/C1-type" evidence="2">
    <location>
        <begin position="43"/>
        <end position="90"/>
    </location>
</feature>
<dbReference type="PANTHER" id="PTHR36924:SF1">
    <property type="entry name" value="ANTITOXIN HIGA-1"/>
    <property type="match status" value="1"/>
</dbReference>
<dbReference type="OrthoDB" id="3174593at2"/>
<dbReference type="AlphaFoldDB" id="A0A512DQ29"/>
<dbReference type="NCBIfam" id="TIGR02607">
    <property type="entry name" value="antidote_HigA"/>
    <property type="match status" value="1"/>
</dbReference>
<evidence type="ECO:0000313" key="4">
    <source>
        <dbReference type="Proteomes" id="UP000321523"/>
    </source>
</evidence>
<dbReference type="Proteomes" id="UP000321523">
    <property type="component" value="Unassembled WGS sequence"/>
</dbReference>
<dbReference type="PROSITE" id="PS50943">
    <property type="entry name" value="HTH_CROC1"/>
    <property type="match status" value="1"/>
</dbReference>
<dbReference type="Gene3D" id="1.10.260.40">
    <property type="entry name" value="lambda repressor-like DNA-binding domains"/>
    <property type="match status" value="1"/>
</dbReference>
<comment type="caution">
    <text evidence="3">The sequence shown here is derived from an EMBL/GenBank/DDBJ whole genome shotgun (WGS) entry which is preliminary data.</text>
</comment>
<reference evidence="3 4" key="1">
    <citation type="submission" date="2019-07" db="EMBL/GenBank/DDBJ databases">
        <title>Whole genome shotgun sequence of Skermanella aerolata NBRC 106429.</title>
        <authorList>
            <person name="Hosoyama A."/>
            <person name="Uohara A."/>
            <person name="Ohji S."/>
            <person name="Ichikawa N."/>
        </authorList>
    </citation>
    <scope>NUCLEOTIDE SEQUENCE [LARGE SCALE GENOMIC DNA]</scope>
    <source>
        <strain evidence="3 4">NBRC 106429</strain>
    </source>
</reference>
<dbReference type="InterPro" id="IPR010982">
    <property type="entry name" value="Lambda_DNA-bd_dom_sf"/>
</dbReference>
<dbReference type="SUPFAM" id="SSF47413">
    <property type="entry name" value="lambda repressor-like DNA-binding domains"/>
    <property type="match status" value="1"/>
</dbReference>
<sequence>MTISRADLDAGRVDLTDVIDPEAQPVGPIHPGYILHVDFMEPLGLSVYALARALSVPRTRLNEIVNERRSVTADTALRLSRHFGTSADFWMGLQAQYDLEVARRDLGERLMLEVAPRAA</sequence>